<protein>
    <recommendedName>
        <fullName evidence="3">HTH psq-type domain-containing protein</fullName>
    </recommendedName>
</protein>
<name>A0A9D4C2G2_DREPO</name>
<sequence>MFGVPIQTLRDRVKGRVDPTNLKNENTLLSLEEEQSLVEHVEVMAQLGYGITNNKLKELGRELAQT</sequence>
<evidence type="ECO:0008006" key="3">
    <source>
        <dbReference type="Google" id="ProtNLM"/>
    </source>
</evidence>
<keyword evidence="2" id="KW-1185">Reference proteome</keyword>
<gene>
    <name evidence="1" type="ORF">DPMN_058587</name>
</gene>
<evidence type="ECO:0000313" key="2">
    <source>
        <dbReference type="Proteomes" id="UP000828390"/>
    </source>
</evidence>
<evidence type="ECO:0000313" key="1">
    <source>
        <dbReference type="EMBL" id="KAH3715873.1"/>
    </source>
</evidence>
<comment type="caution">
    <text evidence="1">The sequence shown here is derived from an EMBL/GenBank/DDBJ whole genome shotgun (WGS) entry which is preliminary data.</text>
</comment>
<dbReference type="AlphaFoldDB" id="A0A9D4C2G2"/>
<reference evidence="1" key="2">
    <citation type="submission" date="2020-11" db="EMBL/GenBank/DDBJ databases">
        <authorList>
            <person name="McCartney M.A."/>
            <person name="Auch B."/>
            <person name="Kono T."/>
            <person name="Mallez S."/>
            <person name="Becker A."/>
            <person name="Gohl D.M."/>
            <person name="Silverstein K.A.T."/>
            <person name="Koren S."/>
            <person name="Bechman K.B."/>
            <person name="Herman A."/>
            <person name="Abrahante J.E."/>
            <person name="Garbe J."/>
        </authorList>
    </citation>
    <scope>NUCLEOTIDE SEQUENCE</scope>
    <source>
        <strain evidence="1">Duluth1</strain>
        <tissue evidence="1">Whole animal</tissue>
    </source>
</reference>
<organism evidence="1 2">
    <name type="scientific">Dreissena polymorpha</name>
    <name type="common">Zebra mussel</name>
    <name type="synonym">Mytilus polymorpha</name>
    <dbReference type="NCBI Taxonomy" id="45954"/>
    <lineage>
        <taxon>Eukaryota</taxon>
        <taxon>Metazoa</taxon>
        <taxon>Spiralia</taxon>
        <taxon>Lophotrochozoa</taxon>
        <taxon>Mollusca</taxon>
        <taxon>Bivalvia</taxon>
        <taxon>Autobranchia</taxon>
        <taxon>Heteroconchia</taxon>
        <taxon>Euheterodonta</taxon>
        <taxon>Imparidentia</taxon>
        <taxon>Neoheterodontei</taxon>
        <taxon>Myida</taxon>
        <taxon>Dreissenoidea</taxon>
        <taxon>Dreissenidae</taxon>
        <taxon>Dreissena</taxon>
    </lineage>
</organism>
<dbReference type="Proteomes" id="UP000828390">
    <property type="component" value="Unassembled WGS sequence"/>
</dbReference>
<accession>A0A9D4C2G2</accession>
<dbReference type="EMBL" id="JAIWYP010000013">
    <property type="protein sequence ID" value="KAH3715873.1"/>
    <property type="molecule type" value="Genomic_DNA"/>
</dbReference>
<reference evidence="1" key="1">
    <citation type="journal article" date="2019" name="bioRxiv">
        <title>The Genome of the Zebra Mussel, Dreissena polymorpha: A Resource for Invasive Species Research.</title>
        <authorList>
            <person name="McCartney M.A."/>
            <person name="Auch B."/>
            <person name="Kono T."/>
            <person name="Mallez S."/>
            <person name="Zhang Y."/>
            <person name="Obille A."/>
            <person name="Becker A."/>
            <person name="Abrahante J.E."/>
            <person name="Garbe J."/>
            <person name="Badalamenti J.P."/>
            <person name="Herman A."/>
            <person name="Mangelson H."/>
            <person name="Liachko I."/>
            <person name="Sullivan S."/>
            <person name="Sone E.D."/>
            <person name="Koren S."/>
            <person name="Silverstein K.A.T."/>
            <person name="Beckman K.B."/>
            <person name="Gohl D.M."/>
        </authorList>
    </citation>
    <scope>NUCLEOTIDE SEQUENCE</scope>
    <source>
        <strain evidence="1">Duluth1</strain>
        <tissue evidence="1">Whole animal</tissue>
    </source>
</reference>
<proteinExistence type="predicted"/>